<dbReference type="PIRSF" id="PIRSF000137">
    <property type="entry name" value="Alcohol_oxidase"/>
    <property type="match status" value="1"/>
</dbReference>
<dbReference type="PANTHER" id="PTHR11552">
    <property type="entry name" value="GLUCOSE-METHANOL-CHOLINE GMC OXIDOREDUCTASE"/>
    <property type="match status" value="1"/>
</dbReference>
<accession>A0A3D8Q4V9</accession>
<dbReference type="Proteomes" id="UP000256328">
    <property type="component" value="Unassembled WGS sequence"/>
</dbReference>
<sequence>MADSAMQYDFIVVGGGTAGMVVAARLSEDASKKVLLVEAGADRKGDPRVDTPGLMTTLYEDPEYDWMYMSVPQPNVNNREIACPRGKALGGSSAINFSAILYPSKANLNGWAALGNKGWTAADMAPYFRKFQNFHAPSAALVEQLTLDYVDPKIQGYGGPLPVIFGDGYGPFNEAWQKTFKNLGYHLPGDPIEGEKLGAFTNPLSINPENNTRAYSASAYYNDEIRKRPNLVVITEAVVEKIILEKSGDELAVATGVQYQHKGETKIALASGEVIVSAGAINSPKILELSGIGGRALLESFGIPVVVENDQVGENLQDHPLSSISFEVADGQVSGDIMRDPNIVQAVMKLYQETNTGPLGGTPLCVSYMPMVDINGALSREAVEKLLVEYLDNTTYPQSPAQEIQYKLLREQLLNPNESSCEYMYLPLQLNTKTKTDMTALFAKESASNFITIITMINHPFSRGVVHITSTDPMAKPLYDPRYLSHPLDIEILARHTQYLETIVATEPMASLLKKGGARIPSGANATDLESAKEITRQRLFTSFHPSGTCAMMPREIGGVVSEKLVVHGTKNLRVIDASVFPIEPLGNIQASVYAVAEKGADLVKADW</sequence>
<dbReference type="Gene3D" id="3.30.560.10">
    <property type="entry name" value="Glucose Oxidase, domain 3"/>
    <property type="match status" value="1"/>
</dbReference>
<evidence type="ECO:0000256" key="2">
    <source>
        <dbReference type="PIRSR" id="PIRSR000137-2"/>
    </source>
</evidence>
<comment type="cofactor">
    <cofactor evidence="2">
        <name>FAD</name>
        <dbReference type="ChEBI" id="CHEBI:57692"/>
    </cofactor>
</comment>
<proteinExistence type="inferred from homology"/>
<gene>
    <name evidence="4" type="ORF">BP5796_12928</name>
</gene>
<dbReference type="PANTHER" id="PTHR11552:SF210">
    <property type="entry name" value="GLUCOSE-METHANOL-CHOLINE OXIDOREDUCTASE N-TERMINAL DOMAIN-CONTAINING PROTEIN-RELATED"/>
    <property type="match status" value="1"/>
</dbReference>
<dbReference type="AlphaFoldDB" id="A0A3D8Q4V9"/>
<keyword evidence="2" id="KW-0285">Flavoprotein</keyword>
<evidence type="ECO:0000259" key="3">
    <source>
        <dbReference type="PROSITE" id="PS00624"/>
    </source>
</evidence>
<dbReference type="SUPFAM" id="SSF51905">
    <property type="entry name" value="FAD/NAD(P)-binding domain"/>
    <property type="match status" value="1"/>
</dbReference>
<dbReference type="GO" id="GO:0050660">
    <property type="term" value="F:flavin adenine dinucleotide binding"/>
    <property type="evidence" value="ECO:0007669"/>
    <property type="project" value="InterPro"/>
</dbReference>
<dbReference type="PROSITE" id="PS00624">
    <property type="entry name" value="GMC_OXRED_2"/>
    <property type="match status" value="1"/>
</dbReference>
<evidence type="ECO:0000256" key="1">
    <source>
        <dbReference type="ARBA" id="ARBA00010790"/>
    </source>
</evidence>
<keyword evidence="5" id="KW-1185">Reference proteome</keyword>
<dbReference type="EMBL" id="PDLN01000024">
    <property type="protein sequence ID" value="RDW56861.1"/>
    <property type="molecule type" value="Genomic_DNA"/>
</dbReference>
<feature type="domain" description="Glucose-methanol-choline oxidoreductase N-terminal" evidence="3">
    <location>
        <begin position="279"/>
        <end position="293"/>
    </location>
</feature>
<evidence type="ECO:0000313" key="4">
    <source>
        <dbReference type="EMBL" id="RDW56861.1"/>
    </source>
</evidence>
<reference evidence="4 5" key="1">
    <citation type="journal article" date="2018" name="IMA Fungus">
        <title>IMA Genome-F 9: Draft genome sequence of Annulohypoxylon stygium, Aspergillus mulundensis, Berkeleyomyces basicola (syn. Thielaviopsis basicola), Ceratocystis smalleyi, two Cercospora beticola strains, Coleophoma cylindrospora, Fusarium fracticaudum, Phialophora cf. hyalina, and Morchella septimelata.</title>
        <authorList>
            <person name="Wingfield B.D."/>
            <person name="Bills G.F."/>
            <person name="Dong Y."/>
            <person name="Huang W."/>
            <person name="Nel W.J."/>
            <person name="Swalarsk-Parry B.S."/>
            <person name="Vaghefi N."/>
            <person name="Wilken P.M."/>
            <person name="An Z."/>
            <person name="de Beer Z.W."/>
            <person name="De Vos L."/>
            <person name="Chen L."/>
            <person name="Duong T.A."/>
            <person name="Gao Y."/>
            <person name="Hammerbacher A."/>
            <person name="Kikkert J.R."/>
            <person name="Li Y."/>
            <person name="Li H."/>
            <person name="Li K."/>
            <person name="Li Q."/>
            <person name="Liu X."/>
            <person name="Ma X."/>
            <person name="Naidoo K."/>
            <person name="Pethybridge S.J."/>
            <person name="Sun J."/>
            <person name="Steenkamp E.T."/>
            <person name="van der Nest M.A."/>
            <person name="van Wyk S."/>
            <person name="Wingfield M.J."/>
            <person name="Xiong C."/>
            <person name="Yue Q."/>
            <person name="Zhang X."/>
        </authorList>
    </citation>
    <scope>NUCLEOTIDE SEQUENCE [LARGE SCALE GENOMIC DNA]</scope>
    <source>
        <strain evidence="4 5">BP5796</strain>
    </source>
</reference>
<dbReference type="Gene3D" id="3.50.50.60">
    <property type="entry name" value="FAD/NAD(P)-binding domain"/>
    <property type="match status" value="1"/>
</dbReference>
<dbReference type="InterPro" id="IPR000172">
    <property type="entry name" value="GMC_OxRdtase_N"/>
</dbReference>
<keyword evidence="2" id="KW-0274">FAD</keyword>
<dbReference type="Pfam" id="PF05199">
    <property type="entry name" value="GMC_oxred_C"/>
    <property type="match status" value="1"/>
</dbReference>
<dbReference type="InterPro" id="IPR007867">
    <property type="entry name" value="GMC_OxRtase_C"/>
</dbReference>
<dbReference type="InterPro" id="IPR012132">
    <property type="entry name" value="GMC_OxRdtase"/>
</dbReference>
<dbReference type="InterPro" id="IPR036188">
    <property type="entry name" value="FAD/NAD-bd_sf"/>
</dbReference>
<dbReference type="SUPFAM" id="SSF54373">
    <property type="entry name" value="FAD-linked reductases, C-terminal domain"/>
    <property type="match status" value="1"/>
</dbReference>
<dbReference type="OrthoDB" id="269227at2759"/>
<comment type="caution">
    <text evidence="4">The sequence shown here is derived from an EMBL/GenBank/DDBJ whole genome shotgun (WGS) entry which is preliminary data.</text>
</comment>
<dbReference type="Pfam" id="PF00732">
    <property type="entry name" value="GMC_oxred_N"/>
    <property type="match status" value="1"/>
</dbReference>
<comment type="similarity">
    <text evidence="1">Belongs to the GMC oxidoreductase family.</text>
</comment>
<dbReference type="GO" id="GO:0016614">
    <property type="term" value="F:oxidoreductase activity, acting on CH-OH group of donors"/>
    <property type="evidence" value="ECO:0007669"/>
    <property type="project" value="InterPro"/>
</dbReference>
<evidence type="ECO:0000313" key="5">
    <source>
        <dbReference type="Proteomes" id="UP000256328"/>
    </source>
</evidence>
<feature type="binding site" evidence="2">
    <location>
        <position position="239"/>
    </location>
    <ligand>
        <name>FAD</name>
        <dbReference type="ChEBI" id="CHEBI:57692"/>
    </ligand>
</feature>
<name>A0A3D8Q4V9_9HELO</name>
<organism evidence="4 5">
    <name type="scientific">Coleophoma crateriformis</name>
    <dbReference type="NCBI Taxonomy" id="565419"/>
    <lineage>
        <taxon>Eukaryota</taxon>
        <taxon>Fungi</taxon>
        <taxon>Dikarya</taxon>
        <taxon>Ascomycota</taxon>
        <taxon>Pezizomycotina</taxon>
        <taxon>Leotiomycetes</taxon>
        <taxon>Helotiales</taxon>
        <taxon>Dermateaceae</taxon>
        <taxon>Coleophoma</taxon>
    </lineage>
</organism>
<protein>
    <submittedName>
        <fullName evidence="4">Putative aryl-alcohol dehydrogenase protein</fullName>
    </submittedName>
</protein>